<feature type="transmembrane region" description="Helical" evidence="2">
    <location>
        <begin position="32"/>
        <end position="50"/>
    </location>
</feature>
<dbReference type="RefSeq" id="WP_146906436.1">
    <property type="nucleotide sequence ID" value="NZ_BJYY01000019.1"/>
</dbReference>
<proteinExistence type="predicted"/>
<feature type="region of interest" description="Disordered" evidence="1">
    <location>
        <begin position="1"/>
        <end position="23"/>
    </location>
</feature>
<gene>
    <name evidence="3" type="ORF">CAE01nite_31360</name>
</gene>
<reference evidence="3 4" key="1">
    <citation type="submission" date="2019-07" db="EMBL/GenBank/DDBJ databases">
        <title>Whole genome shotgun sequence of Cellulomonas aerilata NBRC 106308.</title>
        <authorList>
            <person name="Hosoyama A."/>
            <person name="Uohara A."/>
            <person name="Ohji S."/>
            <person name="Ichikawa N."/>
        </authorList>
    </citation>
    <scope>NUCLEOTIDE SEQUENCE [LARGE SCALE GENOMIC DNA]</scope>
    <source>
        <strain evidence="3 4">NBRC 106308</strain>
    </source>
</reference>
<dbReference type="EMBL" id="BJYY01000019">
    <property type="protein sequence ID" value="GEO35411.1"/>
    <property type="molecule type" value="Genomic_DNA"/>
</dbReference>
<keyword evidence="2" id="KW-0472">Membrane</keyword>
<evidence type="ECO:0000313" key="4">
    <source>
        <dbReference type="Proteomes" id="UP000321181"/>
    </source>
</evidence>
<sequence length="168" mass="17241">MHARHDPDGPVPRGGPGRPAVRTRAGAGDVRLPVAVGLAALGGVVALGLSDPYRPGRHLVCPLLVLTGLLCPACGSQRAVHSLAHGELAAAWDMNPLLVVLAPVVLVAWARWLLRRVAPDRRGAPRVGSGPARVRALASAGSPWALLVVVLAFGVLRNVPALAPALGP</sequence>
<evidence type="ECO:0008006" key="5">
    <source>
        <dbReference type="Google" id="ProtNLM"/>
    </source>
</evidence>
<dbReference type="Proteomes" id="UP000321181">
    <property type="component" value="Unassembled WGS sequence"/>
</dbReference>
<comment type="caution">
    <text evidence="3">The sequence shown here is derived from an EMBL/GenBank/DDBJ whole genome shotgun (WGS) entry which is preliminary data.</text>
</comment>
<feature type="transmembrane region" description="Helical" evidence="2">
    <location>
        <begin position="97"/>
        <end position="114"/>
    </location>
</feature>
<keyword evidence="4" id="KW-1185">Reference proteome</keyword>
<evidence type="ECO:0000313" key="3">
    <source>
        <dbReference type="EMBL" id="GEO35411.1"/>
    </source>
</evidence>
<dbReference type="AlphaFoldDB" id="A0A512DG17"/>
<accession>A0A512DG17</accession>
<name>A0A512DG17_9CELL</name>
<dbReference type="Pfam" id="PF10825">
    <property type="entry name" value="DUF2752"/>
    <property type="match status" value="1"/>
</dbReference>
<keyword evidence="2" id="KW-0812">Transmembrane</keyword>
<evidence type="ECO:0000256" key="2">
    <source>
        <dbReference type="SAM" id="Phobius"/>
    </source>
</evidence>
<organism evidence="3 4">
    <name type="scientific">Cellulomonas aerilata</name>
    <dbReference type="NCBI Taxonomy" id="515326"/>
    <lineage>
        <taxon>Bacteria</taxon>
        <taxon>Bacillati</taxon>
        <taxon>Actinomycetota</taxon>
        <taxon>Actinomycetes</taxon>
        <taxon>Micrococcales</taxon>
        <taxon>Cellulomonadaceae</taxon>
        <taxon>Cellulomonas</taxon>
    </lineage>
</organism>
<dbReference type="InterPro" id="IPR021215">
    <property type="entry name" value="DUF2752"/>
</dbReference>
<protein>
    <recommendedName>
        <fullName evidence="5">DUF2752 domain-containing protein</fullName>
    </recommendedName>
</protein>
<evidence type="ECO:0000256" key="1">
    <source>
        <dbReference type="SAM" id="MobiDB-lite"/>
    </source>
</evidence>
<feature type="transmembrane region" description="Helical" evidence="2">
    <location>
        <begin position="134"/>
        <end position="156"/>
    </location>
</feature>
<keyword evidence="2" id="KW-1133">Transmembrane helix</keyword>